<evidence type="ECO:0000313" key="1">
    <source>
        <dbReference type="EMBL" id="GMF01287.1"/>
    </source>
</evidence>
<organism evidence="1 2">
    <name type="scientific">Ambrosiozyma monospora</name>
    <name type="common">Yeast</name>
    <name type="synonym">Endomycopsis monosporus</name>
    <dbReference type="NCBI Taxonomy" id="43982"/>
    <lineage>
        <taxon>Eukaryota</taxon>
        <taxon>Fungi</taxon>
        <taxon>Dikarya</taxon>
        <taxon>Ascomycota</taxon>
        <taxon>Saccharomycotina</taxon>
        <taxon>Pichiomycetes</taxon>
        <taxon>Pichiales</taxon>
        <taxon>Pichiaceae</taxon>
        <taxon>Ambrosiozyma</taxon>
    </lineage>
</organism>
<accession>A0ACB5U4K3</accession>
<evidence type="ECO:0000313" key="2">
    <source>
        <dbReference type="Proteomes" id="UP001165064"/>
    </source>
</evidence>
<name>A0ACB5U4K3_AMBMO</name>
<dbReference type="EMBL" id="BSXS01011795">
    <property type="protein sequence ID" value="GMF01287.1"/>
    <property type="molecule type" value="Genomic_DNA"/>
</dbReference>
<sequence length="230" mass="25382">MVDSDSVHLALDELDTCSLKDAEKLSIGWSDDVPLKTLNTTGLSTGKPLPPIAQSCSLRSLPGLAYQQSVGRSTSLNSTGSVDSEQTIALSPGTQNRFTDLMMMQAANDSHCEVEDDVYLDKVSVSAPVIEKPGLTQRLKSLEEEESELPELPELEVEMDAGHSSVSSVELEHEHEKSIDIRSNPMNDSDELDLDQNNDEKEDESMDETQHLQLPNNNNNIDPKAYRSRR</sequence>
<comment type="caution">
    <text evidence="1">The sequence shown here is derived from an EMBL/GenBank/DDBJ whole genome shotgun (WGS) entry which is preliminary data.</text>
</comment>
<keyword evidence="2" id="KW-1185">Reference proteome</keyword>
<reference evidence="1" key="1">
    <citation type="submission" date="2023-04" db="EMBL/GenBank/DDBJ databases">
        <title>Ambrosiozyma monospora NBRC 10751.</title>
        <authorList>
            <person name="Ichikawa N."/>
            <person name="Sato H."/>
            <person name="Tonouchi N."/>
        </authorList>
    </citation>
    <scope>NUCLEOTIDE SEQUENCE</scope>
    <source>
        <strain evidence="1">NBRC 10751</strain>
    </source>
</reference>
<protein>
    <submittedName>
        <fullName evidence="1">Unnamed protein product</fullName>
    </submittedName>
</protein>
<gene>
    <name evidence="1" type="ORF">Amon02_001121700</name>
</gene>
<proteinExistence type="predicted"/>
<dbReference type="Proteomes" id="UP001165064">
    <property type="component" value="Unassembled WGS sequence"/>
</dbReference>